<evidence type="ECO:0000313" key="3">
    <source>
        <dbReference type="Proteomes" id="UP000830375"/>
    </source>
</evidence>
<gene>
    <name evidence="2" type="ORF">H4Q32_000708</name>
</gene>
<keyword evidence="3" id="KW-1185">Reference proteome</keyword>
<accession>A0ABQ8LJY1</accession>
<dbReference type="PANTHER" id="PTHR21063:SF4">
    <property type="entry name" value="CD48 ANTIGEN-RELATED"/>
    <property type="match status" value="1"/>
</dbReference>
<reference evidence="2 3" key="1">
    <citation type="submission" date="2022-01" db="EMBL/GenBank/DDBJ databases">
        <title>A high-quality chromosome-level genome assembly of rohu carp, Labeo rohita.</title>
        <authorList>
            <person name="Arick M.A. II"/>
            <person name="Hsu C.-Y."/>
            <person name="Magbanua Z."/>
            <person name="Pechanova O."/>
            <person name="Grover C."/>
            <person name="Miller E."/>
            <person name="Thrash A."/>
            <person name="Ezzel L."/>
            <person name="Alam S."/>
            <person name="Benzie J."/>
            <person name="Hamilton M."/>
            <person name="Karsi A."/>
            <person name="Lawrence M.L."/>
            <person name="Peterson D.G."/>
        </authorList>
    </citation>
    <scope>NUCLEOTIDE SEQUENCE [LARGE SCALE GENOMIC DNA]</scope>
    <source>
        <strain evidence="3">BAU-BD-2019</strain>
        <tissue evidence="2">Blood</tissue>
    </source>
</reference>
<comment type="caution">
    <text evidence="2">The sequence shown here is derived from an EMBL/GenBank/DDBJ whole genome shotgun (WGS) entry which is preliminary data.</text>
</comment>
<proteinExistence type="predicted"/>
<name>A0ABQ8LJY1_LABRO</name>
<dbReference type="InterPro" id="IPR013106">
    <property type="entry name" value="Ig_V-set"/>
</dbReference>
<sequence>MAAAGGVFYYRRKIKTELPSQTWSVPPGDKITLNPDTEIQTGDEIQWLFGAEDTLIAEIKKETGEMKTYDGPDRIFKNRLKLDETTGSLTIKFINTLYTGLYTLKIRRGRETLNKKFQVSVNDWMRSVMEGESVTLYSDIKMQTNDEIQWLFDDEEQQTVIAEIKTRETKYDGPDWRFRDRLELDKETGSLTITTFTAAHTGFYTLKIRRDRKTIYKRFYIFVENRKIEVMEGESVTLKPAAEINKDDLILWLFGDEKLLTGIAMFKRETGEISTYAHVAGGIFKDRLELDETTGSLTIRNTRTAHSGLYKLQIISSSGVLDQAFIVTVKDKVEKKLLSERDSVTLNPDTEIQRDDQILWTFGDEDNLIAQISRGTVETYDDANERFKDRLKLDKTTGSLTITNISSEHTGLYELQIISSSREYLYKKFRVSLQCK</sequence>
<dbReference type="Proteomes" id="UP000830375">
    <property type="component" value="Unassembled WGS sequence"/>
</dbReference>
<dbReference type="Pfam" id="PF07686">
    <property type="entry name" value="V-set"/>
    <property type="match status" value="2"/>
</dbReference>
<dbReference type="SMART" id="SM00409">
    <property type="entry name" value="IG"/>
    <property type="match status" value="4"/>
</dbReference>
<dbReference type="PANTHER" id="PTHR21063">
    <property type="entry name" value="LFA-3"/>
    <property type="match status" value="1"/>
</dbReference>
<dbReference type="InterPro" id="IPR003599">
    <property type="entry name" value="Ig_sub"/>
</dbReference>
<dbReference type="SUPFAM" id="SSF48726">
    <property type="entry name" value="Immunoglobulin"/>
    <property type="match status" value="4"/>
</dbReference>
<feature type="domain" description="Immunoglobulin" evidence="1">
    <location>
        <begin position="225"/>
        <end position="330"/>
    </location>
</feature>
<dbReference type="Gene3D" id="2.60.40.10">
    <property type="entry name" value="Immunoglobulins"/>
    <property type="match status" value="4"/>
</dbReference>
<dbReference type="InterPro" id="IPR013783">
    <property type="entry name" value="Ig-like_fold"/>
</dbReference>
<feature type="domain" description="Immunoglobulin" evidence="1">
    <location>
        <begin position="123"/>
        <end position="224"/>
    </location>
</feature>
<evidence type="ECO:0000259" key="1">
    <source>
        <dbReference type="SMART" id="SM00409"/>
    </source>
</evidence>
<dbReference type="EMBL" id="JACTAM010000022">
    <property type="protein sequence ID" value="KAI2650669.1"/>
    <property type="molecule type" value="Genomic_DNA"/>
</dbReference>
<organism evidence="2 3">
    <name type="scientific">Labeo rohita</name>
    <name type="common">Indian major carp</name>
    <name type="synonym">Cyprinus rohita</name>
    <dbReference type="NCBI Taxonomy" id="84645"/>
    <lineage>
        <taxon>Eukaryota</taxon>
        <taxon>Metazoa</taxon>
        <taxon>Chordata</taxon>
        <taxon>Craniata</taxon>
        <taxon>Vertebrata</taxon>
        <taxon>Euteleostomi</taxon>
        <taxon>Actinopterygii</taxon>
        <taxon>Neopterygii</taxon>
        <taxon>Teleostei</taxon>
        <taxon>Ostariophysi</taxon>
        <taxon>Cypriniformes</taxon>
        <taxon>Cyprinidae</taxon>
        <taxon>Labeoninae</taxon>
        <taxon>Labeonini</taxon>
        <taxon>Labeo</taxon>
    </lineage>
</organism>
<protein>
    <submittedName>
        <fullName evidence="2">Contactin-6</fullName>
    </submittedName>
</protein>
<dbReference type="InterPro" id="IPR036179">
    <property type="entry name" value="Ig-like_dom_sf"/>
</dbReference>
<evidence type="ECO:0000313" key="2">
    <source>
        <dbReference type="EMBL" id="KAI2650669.1"/>
    </source>
</evidence>
<feature type="domain" description="Immunoglobulin" evidence="1">
    <location>
        <begin position="20"/>
        <end position="122"/>
    </location>
</feature>
<feature type="domain" description="Immunoglobulin" evidence="1">
    <location>
        <begin position="333"/>
        <end position="434"/>
    </location>
</feature>